<evidence type="ECO:0000313" key="9">
    <source>
        <dbReference type="EMBL" id="MBD8488501.1"/>
    </source>
</evidence>
<dbReference type="Gene3D" id="3.40.109.10">
    <property type="entry name" value="NADH Oxidase"/>
    <property type="match status" value="1"/>
</dbReference>
<dbReference type="PANTHER" id="PTHR23026">
    <property type="entry name" value="NADPH NITROREDUCTASE"/>
    <property type="match status" value="1"/>
</dbReference>
<evidence type="ECO:0000256" key="2">
    <source>
        <dbReference type="ARBA" id="ARBA00007118"/>
    </source>
</evidence>
<comment type="caution">
    <text evidence="9">The sequence shown here is derived from an EMBL/GenBank/DDBJ whole genome shotgun (WGS) entry which is preliminary data.</text>
</comment>
<evidence type="ECO:0000313" key="10">
    <source>
        <dbReference type="Proteomes" id="UP000647133"/>
    </source>
</evidence>
<name>A0ABR9AI80_9BACT</name>
<dbReference type="InterPro" id="IPR029479">
    <property type="entry name" value="Nitroreductase"/>
</dbReference>
<dbReference type="InterPro" id="IPR033878">
    <property type="entry name" value="NfsB-like"/>
</dbReference>
<reference evidence="9 10" key="1">
    <citation type="submission" date="2020-09" db="EMBL/GenBank/DDBJ databases">
        <title>Echinicola sp. CAU 1574 isolated from sand of Sido Beach.</title>
        <authorList>
            <person name="Kim W."/>
        </authorList>
    </citation>
    <scope>NUCLEOTIDE SEQUENCE [LARGE SCALE GENOMIC DNA]</scope>
    <source>
        <strain evidence="9 10">CAU 1574</strain>
    </source>
</reference>
<evidence type="ECO:0000256" key="3">
    <source>
        <dbReference type="ARBA" id="ARBA00022630"/>
    </source>
</evidence>
<evidence type="ECO:0000259" key="8">
    <source>
        <dbReference type="Pfam" id="PF00881"/>
    </source>
</evidence>
<dbReference type="Proteomes" id="UP000647133">
    <property type="component" value="Unassembled WGS sequence"/>
</dbReference>
<evidence type="ECO:0000256" key="5">
    <source>
        <dbReference type="ARBA" id="ARBA00022857"/>
    </source>
</evidence>
<feature type="domain" description="Nitroreductase" evidence="8">
    <location>
        <begin position="8"/>
        <end position="171"/>
    </location>
</feature>
<dbReference type="SUPFAM" id="SSF55469">
    <property type="entry name" value="FMN-dependent nitroreductase-like"/>
    <property type="match status" value="1"/>
</dbReference>
<organism evidence="9 10">
    <name type="scientific">Echinicola arenosa</name>
    <dbReference type="NCBI Taxonomy" id="2774144"/>
    <lineage>
        <taxon>Bacteria</taxon>
        <taxon>Pseudomonadati</taxon>
        <taxon>Bacteroidota</taxon>
        <taxon>Cytophagia</taxon>
        <taxon>Cytophagales</taxon>
        <taxon>Cyclobacteriaceae</taxon>
        <taxon>Echinicola</taxon>
    </lineage>
</organism>
<dbReference type="EMBL" id="JACYTQ010000002">
    <property type="protein sequence ID" value="MBD8488501.1"/>
    <property type="molecule type" value="Genomic_DNA"/>
</dbReference>
<comment type="similarity">
    <text evidence="2">Belongs to the nitroreductase family.</text>
</comment>
<dbReference type="InterPro" id="IPR000415">
    <property type="entry name" value="Nitroreductase-like"/>
</dbReference>
<evidence type="ECO:0000256" key="7">
    <source>
        <dbReference type="ARBA" id="ARBA00023027"/>
    </source>
</evidence>
<dbReference type="PANTHER" id="PTHR23026:SF125">
    <property type="entry name" value="OXYGEN-INSENSITIVE NAD(P)H NITROREDUCTASE"/>
    <property type="match status" value="1"/>
</dbReference>
<keyword evidence="7" id="KW-0520">NAD</keyword>
<protein>
    <submittedName>
        <fullName evidence="9">Nitroreductase family protein</fullName>
    </submittedName>
</protein>
<keyword evidence="3" id="KW-0285">Flavoprotein</keyword>
<dbReference type="RefSeq" id="WP_192009367.1">
    <property type="nucleotide sequence ID" value="NZ_JACYTQ010000002.1"/>
</dbReference>
<keyword evidence="6" id="KW-0560">Oxidoreductase</keyword>
<dbReference type="CDD" id="cd02149">
    <property type="entry name" value="NfsB-like"/>
    <property type="match status" value="1"/>
</dbReference>
<accession>A0ABR9AI80</accession>
<sequence>MNALHLAQNRYSTKKYQSKPIPSEKVEALKEILRLSPSSINIQPWKFTFIQDEAVKSRLAEASSFNESKIKQADLLVVFSVAEDLDAFQKVVDKELPEALRDWYNQGRASMPEAELKVWFSRQLYISLGMGLAGCAALGLDATPMEGISSDDFAQILNLTEYKPLIAMSVGFAAEDDYNRLEVVPKSRRALEEVVDSI</sequence>
<keyword evidence="4" id="KW-0288">FMN</keyword>
<keyword evidence="5" id="KW-0521">NADP</keyword>
<gene>
    <name evidence="9" type="ORF">IFO69_07060</name>
</gene>
<evidence type="ECO:0000256" key="1">
    <source>
        <dbReference type="ARBA" id="ARBA00001917"/>
    </source>
</evidence>
<dbReference type="InterPro" id="IPR050627">
    <property type="entry name" value="Nitroreductase/BluB"/>
</dbReference>
<dbReference type="Pfam" id="PF00881">
    <property type="entry name" value="Nitroreductase"/>
    <property type="match status" value="1"/>
</dbReference>
<comment type="cofactor">
    <cofactor evidence="1">
        <name>FMN</name>
        <dbReference type="ChEBI" id="CHEBI:58210"/>
    </cofactor>
</comment>
<evidence type="ECO:0000256" key="6">
    <source>
        <dbReference type="ARBA" id="ARBA00023002"/>
    </source>
</evidence>
<keyword evidence="10" id="KW-1185">Reference proteome</keyword>
<proteinExistence type="inferred from homology"/>
<evidence type="ECO:0000256" key="4">
    <source>
        <dbReference type="ARBA" id="ARBA00022643"/>
    </source>
</evidence>